<feature type="transmembrane region" description="Helical" evidence="9">
    <location>
        <begin position="427"/>
        <end position="450"/>
    </location>
</feature>
<keyword evidence="8 9" id="KW-0472">Membrane</keyword>
<dbReference type="PANTHER" id="PTHR32024:SF2">
    <property type="entry name" value="TRK SYSTEM POTASSIUM UPTAKE PROTEIN TRKG-RELATED"/>
    <property type="match status" value="1"/>
</dbReference>
<dbReference type="Proteomes" id="UP000231655">
    <property type="component" value="Unassembled WGS sequence"/>
</dbReference>
<sequence length="516" mass="55057">MRRSHSARQPLARRLEGQPLFLLLFAALCVSMLVPAGLALAMEEFATARAFFYSALMGTVLAVMIGLARGSSPTEATGRADLFALLALFCAFLLLPLPLAVPFAESLPDTRFLNAYVEMVSSFTTTGMSFYDDPRRLSAPLHLWRAQVAWMGGFLIWVSAAAVMAPLSLGGFEVTAAGRDEGETRMSRFERAGVIRRVLKGAARLGPIYLGLTALLWLALLIAGDSPLTALIHAMSTLSTSGISPVGGPAHSGAGVAGELIIAVFLLFALSRVTFSSDTLTARMGLYRDPEFRMGLALVIAVPVLLFLRHWIAAFEVSSGEDLGLGFGAFWGSAFTVLSFLTTTGWESLHWQTAQSWSGLATPGMVLMGLSMIGGGVATTAGGVKLLRVYALYLQGRREMDRLVHPSSVSGSGKAGRRIRRHGAFQAWVFFMLFAICLAASMTILAAFGISFEEATVLSVAALANAGNLATHGGTEPVALLDLTDGAKLALCAFMILGRLELLAILALFNPDLWRE</sequence>
<proteinExistence type="inferred from homology"/>
<organism evidence="11 12">
    <name type="scientific">Pseudooceanicola antarcticus</name>
    <dbReference type="NCBI Taxonomy" id="1247613"/>
    <lineage>
        <taxon>Bacteria</taxon>
        <taxon>Pseudomonadati</taxon>
        <taxon>Pseudomonadota</taxon>
        <taxon>Alphaproteobacteria</taxon>
        <taxon>Rhodobacterales</taxon>
        <taxon>Paracoccaceae</taxon>
        <taxon>Pseudooceanicola</taxon>
    </lineage>
</organism>
<feature type="transmembrane region" description="Helical" evidence="9">
    <location>
        <begin position="487"/>
        <end position="509"/>
    </location>
</feature>
<keyword evidence="13" id="KW-1185">Reference proteome</keyword>
<keyword evidence="7" id="KW-0406">Ion transport</keyword>
<dbReference type="Proteomes" id="UP000231702">
    <property type="component" value="Unassembled WGS sequence"/>
</dbReference>
<reference evidence="11 12" key="1">
    <citation type="submission" date="2017-09" db="EMBL/GenBank/DDBJ databases">
        <authorList>
            <person name="Ehlers B."/>
            <person name="Leendertz F.H."/>
        </authorList>
    </citation>
    <scope>NUCLEOTIDE SEQUENCE [LARGE SCALE GENOMIC DNA]</scope>
    <source>
        <strain evidence="11 12">CGMCC 1.12662</strain>
    </source>
</reference>
<dbReference type="GO" id="GO:0005886">
    <property type="term" value="C:plasma membrane"/>
    <property type="evidence" value="ECO:0007669"/>
    <property type="project" value="UniProtKB-SubCell"/>
</dbReference>
<evidence type="ECO:0000256" key="4">
    <source>
        <dbReference type="ARBA" id="ARBA00022475"/>
    </source>
</evidence>
<keyword evidence="4" id="KW-1003">Cell membrane</keyword>
<dbReference type="EMBL" id="OBEA01000004">
    <property type="protein sequence ID" value="SNY52384.1"/>
    <property type="molecule type" value="Genomic_DNA"/>
</dbReference>
<evidence type="ECO:0000256" key="5">
    <source>
        <dbReference type="ARBA" id="ARBA00022692"/>
    </source>
</evidence>
<evidence type="ECO:0000256" key="9">
    <source>
        <dbReference type="SAM" id="Phobius"/>
    </source>
</evidence>
<feature type="transmembrane region" description="Helical" evidence="9">
    <location>
        <begin position="294"/>
        <end position="312"/>
    </location>
</feature>
<evidence type="ECO:0000256" key="3">
    <source>
        <dbReference type="ARBA" id="ARBA00022448"/>
    </source>
</evidence>
<feature type="transmembrane region" description="Helical" evidence="9">
    <location>
        <begin position="82"/>
        <end position="101"/>
    </location>
</feature>
<protein>
    <submittedName>
        <fullName evidence="10">Potassium transporter TrkH</fullName>
    </submittedName>
    <submittedName>
        <fullName evidence="11">Trk system potassium uptake protein TrkH</fullName>
    </submittedName>
</protein>
<gene>
    <name evidence="10" type="ORF">CVM39_19640</name>
    <name evidence="11" type="ORF">SAMN06297129_2287</name>
</gene>
<dbReference type="RefSeq" id="WP_097146031.1">
    <property type="nucleotide sequence ID" value="NZ_OBEA01000004.1"/>
</dbReference>
<feature type="transmembrane region" description="Helical" evidence="9">
    <location>
        <begin position="143"/>
        <end position="165"/>
    </location>
</feature>
<feature type="transmembrane region" description="Helical" evidence="9">
    <location>
        <begin position="51"/>
        <end position="70"/>
    </location>
</feature>
<evidence type="ECO:0000256" key="7">
    <source>
        <dbReference type="ARBA" id="ARBA00023065"/>
    </source>
</evidence>
<keyword evidence="5 9" id="KW-0812">Transmembrane</keyword>
<feature type="transmembrane region" description="Helical" evidence="9">
    <location>
        <begin position="208"/>
        <end position="232"/>
    </location>
</feature>
<dbReference type="GO" id="GO:0030001">
    <property type="term" value="P:metal ion transport"/>
    <property type="evidence" value="ECO:0007669"/>
    <property type="project" value="UniProtKB-ARBA"/>
</dbReference>
<accession>A0A285IWL5</accession>
<keyword evidence="3" id="KW-0813">Transport</keyword>
<evidence type="ECO:0000256" key="1">
    <source>
        <dbReference type="ARBA" id="ARBA00004651"/>
    </source>
</evidence>
<dbReference type="AlphaFoldDB" id="A0A285IWL5"/>
<dbReference type="InterPro" id="IPR003445">
    <property type="entry name" value="Cat_transpt"/>
</dbReference>
<comment type="similarity">
    <text evidence="2">Belongs to the TrkH potassium transport family.</text>
</comment>
<dbReference type="EMBL" id="PGTD01000023">
    <property type="protein sequence ID" value="PJE25914.1"/>
    <property type="molecule type" value="Genomic_DNA"/>
</dbReference>
<dbReference type="OrthoDB" id="7818483at2"/>
<dbReference type="GO" id="GO:0008324">
    <property type="term" value="F:monoatomic cation transmembrane transporter activity"/>
    <property type="evidence" value="ECO:0007669"/>
    <property type="project" value="InterPro"/>
</dbReference>
<keyword evidence="6 9" id="KW-1133">Transmembrane helix</keyword>
<dbReference type="PANTHER" id="PTHR32024">
    <property type="entry name" value="TRK SYSTEM POTASSIUM UPTAKE PROTEIN TRKG-RELATED"/>
    <property type="match status" value="1"/>
</dbReference>
<dbReference type="Pfam" id="PF02386">
    <property type="entry name" value="TrkH"/>
    <property type="match status" value="1"/>
</dbReference>
<evidence type="ECO:0000256" key="8">
    <source>
        <dbReference type="ARBA" id="ARBA00023136"/>
    </source>
</evidence>
<evidence type="ECO:0000313" key="11">
    <source>
        <dbReference type="EMBL" id="SNY52384.1"/>
    </source>
</evidence>
<feature type="transmembrane region" description="Helical" evidence="9">
    <location>
        <begin position="366"/>
        <end position="393"/>
    </location>
</feature>
<name>A0A285IWL5_9RHOB</name>
<evidence type="ECO:0000313" key="10">
    <source>
        <dbReference type="EMBL" id="PJE25914.1"/>
    </source>
</evidence>
<feature type="transmembrane region" description="Helical" evidence="9">
    <location>
        <begin position="253"/>
        <end position="274"/>
    </location>
</feature>
<evidence type="ECO:0000256" key="6">
    <source>
        <dbReference type="ARBA" id="ARBA00022989"/>
    </source>
</evidence>
<evidence type="ECO:0000313" key="12">
    <source>
        <dbReference type="Proteomes" id="UP000231655"/>
    </source>
</evidence>
<comment type="subcellular location">
    <subcellularLocation>
        <location evidence="1">Cell membrane</location>
        <topology evidence="1">Multi-pass membrane protein</topology>
    </subcellularLocation>
</comment>
<reference evidence="10 13" key="2">
    <citation type="journal article" date="2018" name="Int. J. Syst. Evol. Microbiol.">
        <title>Pseudooceanicola lipolyticus sp. nov., a marine alphaproteobacterium, reclassification of Oceanicola flagellatus as Pseudooceanicola flagellatus comb. nov. and emended description of the genus Pseudooceanicola.</title>
        <authorList>
            <person name="Huang M.-M."/>
            <person name="Guo L.-L."/>
            <person name="Wu Y.-H."/>
            <person name="Lai Q.-L."/>
            <person name="Shao Z.-Z."/>
            <person name="Wang C.-S."/>
            <person name="Wu M."/>
            <person name="Xu X.-W."/>
        </authorList>
    </citation>
    <scope>NUCLEOTIDE SEQUENCE [LARGE SCALE GENOMIC DNA]</scope>
    <source>
        <strain evidence="10 13">Ar-45</strain>
    </source>
</reference>
<evidence type="ECO:0000313" key="13">
    <source>
        <dbReference type="Proteomes" id="UP000231702"/>
    </source>
</evidence>
<evidence type="ECO:0000256" key="2">
    <source>
        <dbReference type="ARBA" id="ARBA00009137"/>
    </source>
</evidence>